<evidence type="ECO:0000313" key="6">
    <source>
        <dbReference type="Proteomes" id="UP001202328"/>
    </source>
</evidence>
<reference evidence="5" key="1">
    <citation type="submission" date="2022-04" db="EMBL/GenBank/DDBJ databases">
        <title>A functionally conserved STORR gene fusion in Papaver species that diverged 16.8 million years ago.</title>
        <authorList>
            <person name="Catania T."/>
        </authorList>
    </citation>
    <scope>NUCLEOTIDE SEQUENCE</scope>
    <source>
        <strain evidence="5">S-188037</strain>
    </source>
</reference>
<dbReference type="Proteomes" id="UP001202328">
    <property type="component" value="Unassembled WGS sequence"/>
</dbReference>
<dbReference type="PROSITE" id="PS00518">
    <property type="entry name" value="ZF_RING_1"/>
    <property type="match status" value="1"/>
</dbReference>
<keyword evidence="1" id="KW-0479">Metal-binding</keyword>
<dbReference type="GO" id="GO:0004842">
    <property type="term" value="F:ubiquitin-protein transferase activity"/>
    <property type="evidence" value="ECO:0007669"/>
    <property type="project" value="InterPro"/>
</dbReference>
<dbReference type="InterPro" id="IPR017907">
    <property type="entry name" value="Znf_RING_CS"/>
</dbReference>
<evidence type="ECO:0000256" key="2">
    <source>
        <dbReference type="ARBA" id="ARBA00022771"/>
    </source>
</evidence>
<organism evidence="5 6">
    <name type="scientific">Papaver atlanticum</name>
    <dbReference type="NCBI Taxonomy" id="357466"/>
    <lineage>
        <taxon>Eukaryota</taxon>
        <taxon>Viridiplantae</taxon>
        <taxon>Streptophyta</taxon>
        <taxon>Embryophyta</taxon>
        <taxon>Tracheophyta</taxon>
        <taxon>Spermatophyta</taxon>
        <taxon>Magnoliopsida</taxon>
        <taxon>Ranunculales</taxon>
        <taxon>Papaveraceae</taxon>
        <taxon>Papaveroideae</taxon>
        <taxon>Papaver</taxon>
    </lineage>
</organism>
<dbReference type="InterPro" id="IPR031127">
    <property type="entry name" value="E3_UB_ligase_RBR"/>
</dbReference>
<keyword evidence="6" id="KW-1185">Reference proteome</keyword>
<accession>A0AAD4SJN2</accession>
<sequence length="264" mass="30222">MANVNLTLEKYPSYNTFSARNEINLGATSSRYDDGSSFTCEICVENVPLNAKCKNLCFHNYCTDCIAKYIQVKVSQDNIVVLDILSCRSILSENVFEKWCRVHCESTVLLESSKGGFAYGRSYCPYRDCSELILNECVETNSTTKLFCFHCMVPWKENHRCTDRSETIIDIDSNDVLFIENVKHNKWVRYPCKTRFCYNCGEQICICKNRLRCWQILISCIYFLAMSPLIVLCAICGLIIVGTMRLLVRFGVVPPDHDLVQGLP</sequence>
<keyword evidence="4" id="KW-1133">Transmembrane helix</keyword>
<dbReference type="EMBL" id="JAJJMB010010543">
    <property type="protein sequence ID" value="KAI3907938.1"/>
    <property type="molecule type" value="Genomic_DNA"/>
</dbReference>
<dbReference type="GO" id="GO:0016567">
    <property type="term" value="P:protein ubiquitination"/>
    <property type="evidence" value="ECO:0007669"/>
    <property type="project" value="InterPro"/>
</dbReference>
<proteinExistence type="predicted"/>
<gene>
    <name evidence="5" type="ORF">MKW98_003583</name>
</gene>
<comment type="caution">
    <text evidence="5">The sequence shown here is derived from an EMBL/GenBank/DDBJ whole genome shotgun (WGS) entry which is preliminary data.</text>
</comment>
<dbReference type="Gene3D" id="3.30.40.10">
    <property type="entry name" value="Zinc/RING finger domain, C3HC4 (zinc finger)"/>
    <property type="match status" value="1"/>
</dbReference>
<dbReference type="InterPro" id="IPR013083">
    <property type="entry name" value="Znf_RING/FYVE/PHD"/>
</dbReference>
<dbReference type="AlphaFoldDB" id="A0AAD4SJN2"/>
<keyword evidence="4" id="KW-0812">Transmembrane</keyword>
<dbReference type="PANTHER" id="PTHR11685">
    <property type="entry name" value="RBR FAMILY RING FINGER AND IBR DOMAIN-CONTAINING"/>
    <property type="match status" value="1"/>
</dbReference>
<keyword evidence="2" id="KW-0863">Zinc-finger</keyword>
<feature type="transmembrane region" description="Helical" evidence="4">
    <location>
        <begin position="214"/>
        <end position="241"/>
    </location>
</feature>
<keyword evidence="4" id="KW-0472">Membrane</keyword>
<keyword evidence="3" id="KW-0862">Zinc</keyword>
<evidence type="ECO:0000256" key="1">
    <source>
        <dbReference type="ARBA" id="ARBA00022723"/>
    </source>
</evidence>
<evidence type="ECO:0000256" key="3">
    <source>
        <dbReference type="ARBA" id="ARBA00022833"/>
    </source>
</evidence>
<name>A0AAD4SJN2_9MAGN</name>
<dbReference type="GO" id="GO:0008270">
    <property type="term" value="F:zinc ion binding"/>
    <property type="evidence" value="ECO:0007669"/>
    <property type="project" value="UniProtKB-KW"/>
</dbReference>
<evidence type="ECO:0000313" key="5">
    <source>
        <dbReference type="EMBL" id="KAI3907938.1"/>
    </source>
</evidence>
<dbReference type="SUPFAM" id="SSF57850">
    <property type="entry name" value="RING/U-box"/>
    <property type="match status" value="1"/>
</dbReference>
<protein>
    <submittedName>
        <fullName evidence="5">Uncharacterized protein</fullName>
    </submittedName>
</protein>
<evidence type="ECO:0000256" key="4">
    <source>
        <dbReference type="SAM" id="Phobius"/>
    </source>
</evidence>